<protein>
    <recommendedName>
        <fullName evidence="3">DUF5105 domain-containing protein</fullName>
    </recommendedName>
</protein>
<evidence type="ECO:0000313" key="2">
    <source>
        <dbReference type="Proteomes" id="UP000003254"/>
    </source>
</evidence>
<dbReference type="EMBL" id="ABOU02000002">
    <property type="protein sequence ID" value="EDY34149.1"/>
    <property type="molecule type" value="Genomic_DNA"/>
</dbReference>
<dbReference type="HOGENOM" id="CLU_106657_1_0_9"/>
<comment type="caution">
    <text evidence="1">The sequence shown here is derived from an EMBL/GenBank/DDBJ whole genome shotgun (WGS) entry which is preliminary data.</text>
</comment>
<keyword evidence="2" id="KW-1185">Reference proteome</keyword>
<accession>B5CKT3</accession>
<organism evidence="1 2">
    <name type="scientific">[Ruminococcus] lactaris ATCC 29176</name>
    <dbReference type="NCBI Taxonomy" id="471875"/>
    <lineage>
        <taxon>Bacteria</taxon>
        <taxon>Bacillati</taxon>
        <taxon>Bacillota</taxon>
        <taxon>Clostridia</taxon>
        <taxon>Lachnospirales</taxon>
        <taxon>Lachnospiraceae</taxon>
        <taxon>Mediterraneibacter</taxon>
    </lineage>
</organism>
<name>B5CKT3_9FIRM</name>
<reference evidence="1 2" key="1">
    <citation type="submission" date="2008-08" db="EMBL/GenBank/DDBJ databases">
        <title>Draft genome sequence of Ruminococcus lactaris ATCC 29176.</title>
        <authorList>
            <person name="Sudarsanam P."/>
            <person name="Ley R."/>
            <person name="Guruge J."/>
            <person name="Turnbaugh P.J."/>
            <person name="Mahowald M."/>
            <person name="Liep D."/>
            <person name="Gordon J."/>
        </authorList>
    </citation>
    <scope>NUCLEOTIDE SEQUENCE [LARGE SCALE GENOMIC DNA]</scope>
    <source>
        <strain evidence="1 2">ATCC 29176</strain>
    </source>
</reference>
<gene>
    <name evidence="1" type="ORF">RUMLAC_00047</name>
</gene>
<dbReference type="Proteomes" id="UP000003254">
    <property type="component" value="Unassembled WGS sequence"/>
</dbReference>
<evidence type="ECO:0000313" key="1">
    <source>
        <dbReference type="EMBL" id="EDY34149.1"/>
    </source>
</evidence>
<dbReference type="AlphaFoldDB" id="B5CKT3"/>
<proteinExistence type="predicted"/>
<sequence>MDLCGEWEPPQRVQIKKEKKFMNRGKMKKVLALMLTFIFVISATACGGATKFDAEAYVRGVMDANYKQKYDEYAKARGISEKDAKAEIEDTLDEQVDTELSGLEALGDFTEEEKQEYKDMLVKIDNLAKYEVKEAKEDKDGNFTVTIEVTPSDVYQTLEDNSTAVAQEMMDQGQDVSQADASMFQDLLIQSMQKSIDGNTYGDTTTIEIAVTKDSDGQYGISDSDMEKISTALFPGSV</sequence>
<evidence type="ECO:0008006" key="3">
    <source>
        <dbReference type="Google" id="ProtNLM"/>
    </source>
</evidence>
<reference evidence="1 2" key="2">
    <citation type="submission" date="2008-08" db="EMBL/GenBank/DDBJ databases">
        <authorList>
            <person name="Fulton L."/>
            <person name="Clifton S."/>
            <person name="Fulton B."/>
            <person name="Xu J."/>
            <person name="Minx P."/>
            <person name="Pepin K.H."/>
            <person name="Johnson M."/>
            <person name="Bhonagiri V."/>
            <person name="Nash W.E."/>
            <person name="Mardis E.R."/>
            <person name="Wilson R.K."/>
        </authorList>
    </citation>
    <scope>NUCLEOTIDE SEQUENCE [LARGE SCALE GENOMIC DNA]</scope>
    <source>
        <strain evidence="1 2">ATCC 29176</strain>
    </source>
</reference>
<dbReference type="eggNOG" id="ENOG50338UW">
    <property type="taxonomic scope" value="Bacteria"/>
</dbReference>